<feature type="region of interest" description="Disordered" evidence="1">
    <location>
        <begin position="81"/>
        <end position="119"/>
    </location>
</feature>
<gene>
    <name evidence="2" type="ORF">BVC80_9095g12</name>
</gene>
<evidence type="ECO:0000313" key="2">
    <source>
        <dbReference type="EMBL" id="OVA02823.1"/>
    </source>
</evidence>
<evidence type="ECO:0000313" key="3">
    <source>
        <dbReference type="Proteomes" id="UP000195402"/>
    </source>
</evidence>
<dbReference type="AlphaFoldDB" id="A0A200PX53"/>
<reference evidence="2 3" key="1">
    <citation type="journal article" date="2017" name="Mol. Plant">
        <title>The Genome of Medicinal Plant Macleaya cordata Provides New Insights into Benzylisoquinoline Alkaloids Metabolism.</title>
        <authorList>
            <person name="Liu X."/>
            <person name="Liu Y."/>
            <person name="Huang P."/>
            <person name="Ma Y."/>
            <person name="Qing Z."/>
            <person name="Tang Q."/>
            <person name="Cao H."/>
            <person name="Cheng P."/>
            <person name="Zheng Y."/>
            <person name="Yuan Z."/>
            <person name="Zhou Y."/>
            <person name="Liu J."/>
            <person name="Tang Z."/>
            <person name="Zhuo Y."/>
            <person name="Zhang Y."/>
            <person name="Yu L."/>
            <person name="Huang J."/>
            <person name="Yang P."/>
            <person name="Peng Q."/>
            <person name="Zhang J."/>
            <person name="Jiang W."/>
            <person name="Zhang Z."/>
            <person name="Lin K."/>
            <person name="Ro D.K."/>
            <person name="Chen X."/>
            <person name="Xiong X."/>
            <person name="Shang Y."/>
            <person name="Huang S."/>
            <person name="Zeng J."/>
        </authorList>
    </citation>
    <scope>NUCLEOTIDE SEQUENCE [LARGE SCALE GENOMIC DNA]</scope>
    <source>
        <strain evidence="3">cv. BLH2017</strain>
        <tissue evidence="2">Root</tissue>
    </source>
</reference>
<dbReference type="InParanoid" id="A0A200PX53"/>
<sequence>MSIDSEDFFQDLFPSSHDPQTSLIVGGSRVRSPSSVEAKKLPYCMKVKDYILGLLGGSGDIFGIDDDDDFGRWGLDSGMKKENTQQLELTTRHLRRRRRPDLLHPPRSPSLDRRLPLPHPRSNSPPLHCCFPLDHHPRNPMWTEESSWSGDDSCTDSLIGGRRGRDMFGFREEEEEEKKEDEEEDNMLMGFVSFPSLLSIFTWNNAKLTTCYSAKPTTKCIQ</sequence>
<comment type="caution">
    <text evidence="2">The sequence shown here is derived from an EMBL/GenBank/DDBJ whole genome shotgun (WGS) entry which is preliminary data.</text>
</comment>
<name>A0A200PX53_MACCD</name>
<keyword evidence="3" id="KW-1185">Reference proteome</keyword>
<dbReference type="Proteomes" id="UP000195402">
    <property type="component" value="Unassembled WGS sequence"/>
</dbReference>
<protein>
    <submittedName>
        <fullName evidence="2">Uncharacterized protein</fullName>
    </submittedName>
</protein>
<organism evidence="2 3">
    <name type="scientific">Macleaya cordata</name>
    <name type="common">Five-seeded plume-poppy</name>
    <name type="synonym">Bocconia cordata</name>
    <dbReference type="NCBI Taxonomy" id="56857"/>
    <lineage>
        <taxon>Eukaryota</taxon>
        <taxon>Viridiplantae</taxon>
        <taxon>Streptophyta</taxon>
        <taxon>Embryophyta</taxon>
        <taxon>Tracheophyta</taxon>
        <taxon>Spermatophyta</taxon>
        <taxon>Magnoliopsida</taxon>
        <taxon>Ranunculales</taxon>
        <taxon>Papaveraceae</taxon>
        <taxon>Papaveroideae</taxon>
        <taxon>Macleaya</taxon>
    </lineage>
</organism>
<dbReference type="EMBL" id="MVGT01003947">
    <property type="protein sequence ID" value="OVA02823.1"/>
    <property type="molecule type" value="Genomic_DNA"/>
</dbReference>
<accession>A0A200PX53</accession>
<evidence type="ECO:0000256" key="1">
    <source>
        <dbReference type="SAM" id="MobiDB-lite"/>
    </source>
</evidence>
<feature type="compositionally biased region" description="Basic and acidic residues" evidence="1">
    <location>
        <begin position="100"/>
        <end position="115"/>
    </location>
</feature>
<proteinExistence type="predicted"/>